<comment type="cofactor">
    <cofactor evidence="1">
        <name>Fe(3+)</name>
        <dbReference type="ChEBI" id="CHEBI:29034"/>
    </cofactor>
</comment>
<dbReference type="GO" id="GO:0009712">
    <property type="term" value="P:catechol-containing compound metabolic process"/>
    <property type="evidence" value="ECO:0007669"/>
    <property type="project" value="InterPro"/>
</dbReference>
<name>A0A9P9D6T8_9HYPO</name>
<dbReference type="PANTHER" id="PTHR33711">
    <property type="entry name" value="DIOXYGENASE, PUTATIVE (AFU_ORTHOLOGUE AFUA_2G02910)-RELATED"/>
    <property type="match status" value="1"/>
</dbReference>
<evidence type="ECO:0000256" key="3">
    <source>
        <dbReference type="ARBA" id="ARBA00022723"/>
    </source>
</evidence>
<keyword evidence="3" id="KW-0479">Metal-binding</keyword>
<comment type="caution">
    <text evidence="9">The sequence shown here is derived from an EMBL/GenBank/DDBJ whole genome shotgun (WGS) entry which is preliminary data.</text>
</comment>
<dbReference type="Pfam" id="PF00775">
    <property type="entry name" value="Dioxygenase_C"/>
    <property type="match status" value="1"/>
</dbReference>
<feature type="domain" description="Catechol dioxygenase N-terminal" evidence="8">
    <location>
        <begin position="29"/>
        <end position="101"/>
    </location>
</feature>
<proteinExistence type="inferred from homology"/>
<dbReference type="InterPro" id="IPR007535">
    <property type="entry name" value="Catechol_dOase_N"/>
</dbReference>
<dbReference type="Pfam" id="PF04444">
    <property type="entry name" value="Dioxygenase_N"/>
    <property type="match status" value="1"/>
</dbReference>
<dbReference type="InterPro" id="IPR050770">
    <property type="entry name" value="Intradiol_RC_Dioxygenase"/>
</dbReference>
<evidence type="ECO:0000256" key="2">
    <source>
        <dbReference type="ARBA" id="ARBA00007825"/>
    </source>
</evidence>
<evidence type="ECO:0000313" key="9">
    <source>
        <dbReference type="EMBL" id="KAH7113459.1"/>
    </source>
</evidence>
<keyword evidence="5" id="KW-0560">Oxidoreductase</keyword>
<accession>A0A9P9D6T8</accession>
<comment type="similarity">
    <text evidence="2">Belongs to the intradiol ring-cleavage dioxygenase family.</text>
</comment>
<evidence type="ECO:0000313" key="10">
    <source>
        <dbReference type="Proteomes" id="UP000717696"/>
    </source>
</evidence>
<dbReference type="CDD" id="cd03461">
    <property type="entry name" value="1_2-HQD"/>
    <property type="match status" value="1"/>
</dbReference>
<dbReference type="EMBL" id="JAGMUU010000046">
    <property type="protein sequence ID" value="KAH7113459.1"/>
    <property type="molecule type" value="Genomic_DNA"/>
</dbReference>
<dbReference type="OrthoDB" id="5238185at2759"/>
<evidence type="ECO:0000256" key="4">
    <source>
        <dbReference type="ARBA" id="ARBA00022964"/>
    </source>
</evidence>
<feature type="domain" description="Intradiol ring-cleavage dioxygenases" evidence="7">
    <location>
        <begin position="108"/>
        <end position="289"/>
    </location>
</feature>
<dbReference type="InterPro" id="IPR000627">
    <property type="entry name" value="Intradiol_dOase_C"/>
</dbReference>
<dbReference type="SUPFAM" id="SSF49482">
    <property type="entry name" value="Aromatic compound dioxygenase"/>
    <property type="match status" value="1"/>
</dbReference>
<dbReference type="PANTHER" id="PTHR33711:SF7">
    <property type="entry name" value="INTRADIOL RING-CLEAVAGE DIOXYGENASES DOMAIN-CONTAINING PROTEIN-RELATED"/>
    <property type="match status" value="1"/>
</dbReference>
<evidence type="ECO:0000256" key="6">
    <source>
        <dbReference type="ARBA" id="ARBA00023004"/>
    </source>
</evidence>
<reference evidence="9" key="1">
    <citation type="journal article" date="2021" name="Nat. Commun.">
        <title>Genetic determinants of endophytism in the Arabidopsis root mycobiome.</title>
        <authorList>
            <person name="Mesny F."/>
            <person name="Miyauchi S."/>
            <person name="Thiergart T."/>
            <person name="Pickel B."/>
            <person name="Atanasova L."/>
            <person name="Karlsson M."/>
            <person name="Huettel B."/>
            <person name="Barry K.W."/>
            <person name="Haridas S."/>
            <person name="Chen C."/>
            <person name="Bauer D."/>
            <person name="Andreopoulos W."/>
            <person name="Pangilinan J."/>
            <person name="LaButti K."/>
            <person name="Riley R."/>
            <person name="Lipzen A."/>
            <person name="Clum A."/>
            <person name="Drula E."/>
            <person name="Henrissat B."/>
            <person name="Kohler A."/>
            <person name="Grigoriev I.V."/>
            <person name="Martin F.M."/>
            <person name="Hacquard S."/>
        </authorList>
    </citation>
    <scope>NUCLEOTIDE SEQUENCE</scope>
    <source>
        <strain evidence="9">MPI-CAGE-AT-0021</strain>
    </source>
</reference>
<protein>
    <submittedName>
        <fullName evidence="9">Intradiol ring-cleavage dioxygenase</fullName>
    </submittedName>
</protein>
<dbReference type="AlphaFoldDB" id="A0A9P9D6T8"/>
<evidence type="ECO:0000259" key="7">
    <source>
        <dbReference type="Pfam" id="PF00775"/>
    </source>
</evidence>
<dbReference type="Proteomes" id="UP000717696">
    <property type="component" value="Unassembled WGS sequence"/>
</dbReference>
<dbReference type="InterPro" id="IPR039390">
    <property type="entry name" value="1_2-HQD/HQD"/>
</dbReference>
<dbReference type="GO" id="GO:0008199">
    <property type="term" value="F:ferric iron binding"/>
    <property type="evidence" value="ECO:0007669"/>
    <property type="project" value="InterPro"/>
</dbReference>
<dbReference type="GO" id="GO:0018576">
    <property type="term" value="F:catechol 1,2-dioxygenase activity"/>
    <property type="evidence" value="ECO:0007669"/>
    <property type="project" value="InterPro"/>
</dbReference>
<evidence type="ECO:0000256" key="5">
    <source>
        <dbReference type="ARBA" id="ARBA00023002"/>
    </source>
</evidence>
<keyword evidence="4 9" id="KW-0223">Dioxygenase</keyword>
<dbReference type="Gene3D" id="2.60.130.10">
    <property type="entry name" value="Aromatic compound dioxygenase"/>
    <property type="match status" value="1"/>
</dbReference>
<evidence type="ECO:0000259" key="8">
    <source>
        <dbReference type="Pfam" id="PF04444"/>
    </source>
</evidence>
<gene>
    <name evidence="9" type="ORF">B0J13DRAFT_515454</name>
</gene>
<keyword evidence="10" id="KW-1185">Reference proteome</keyword>
<sequence length="326" mass="36086">MAAPVSLKDLTIDNITENVHTINSQCSNLRLKYILERVVTHLHDLARETRLTTDEWMAAILFLTQVGQISSDVRQEFILLSDVLGLSLLVDSIDHPKPKGSTEGTVLGPFHTHEAEQVNEGSLISHDPDGEPLLVLCTLKDTNGDPISGAEIDVWETDSKGFYDVQHADRSGPDGRAVLTSDERGNLWFKAIVPVPYPIPHDGPVGKLLKVLGRHPYRPSHMHFMFKKDGYDPLITALYVKNDPYESTDAVFGVKDSLVVPIKKVADEGLAKKYGVELGSALLTYDFVLVTDTAAAELRRQKAEEAMAHLGRKFKFIDDLPVPDVD</sequence>
<keyword evidence="6" id="KW-0408">Iron</keyword>
<organism evidence="9 10">
    <name type="scientific">Dactylonectria estremocensis</name>
    <dbReference type="NCBI Taxonomy" id="1079267"/>
    <lineage>
        <taxon>Eukaryota</taxon>
        <taxon>Fungi</taxon>
        <taxon>Dikarya</taxon>
        <taxon>Ascomycota</taxon>
        <taxon>Pezizomycotina</taxon>
        <taxon>Sordariomycetes</taxon>
        <taxon>Hypocreomycetidae</taxon>
        <taxon>Hypocreales</taxon>
        <taxon>Nectriaceae</taxon>
        <taxon>Dactylonectria</taxon>
    </lineage>
</organism>
<evidence type="ECO:0000256" key="1">
    <source>
        <dbReference type="ARBA" id="ARBA00001965"/>
    </source>
</evidence>
<dbReference type="InterPro" id="IPR015889">
    <property type="entry name" value="Intradiol_dOase_core"/>
</dbReference>